<evidence type="ECO:0000313" key="1">
    <source>
        <dbReference type="EMBL" id="VXC88496.1"/>
    </source>
</evidence>
<dbReference type="EMBL" id="CABWMC010000034">
    <property type="protein sequence ID" value="VXC88496.1"/>
    <property type="molecule type" value="Genomic_DNA"/>
</dbReference>
<name>A0A654C6J3_BACMY</name>
<dbReference type="Proteomes" id="UP000437562">
    <property type="component" value="Unassembled WGS sequence"/>
</dbReference>
<sequence>MIERILYYNKINDEFYCSNYNDYNLIYLIKNNYINLEGSSVYFRKIIIE</sequence>
<reference evidence="1 2" key="1">
    <citation type="submission" date="2019-10" db="EMBL/GenBank/DDBJ databases">
        <authorList>
            <person name="Karimi E."/>
        </authorList>
    </citation>
    <scope>NUCLEOTIDE SEQUENCE [LARGE SCALE GENOMIC DNA]</scope>
    <source>
        <strain evidence="1">Bacillus sp. 71</strain>
    </source>
</reference>
<accession>A0A654C6J3</accession>
<gene>
    <name evidence="1" type="ORF">BACI71_90183</name>
</gene>
<proteinExistence type="predicted"/>
<keyword evidence="1" id="KW-0378">Hydrolase</keyword>
<protein>
    <submittedName>
        <fullName evidence="1">Peptidyl-tRNA hydrolase</fullName>
        <ecNumber evidence="1">3.1.1.29</ecNumber>
    </submittedName>
</protein>
<organism evidence="1 2">
    <name type="scientific">Bacillus mycoides</name>
    <dbReference type="NCBI Taxonomy" id="1405"/>
    <lineage>
        <taxon>Bacteria</taxon>
        <taxon>Bacillati</taxon>
        <taxon>Bacillota</taxon>
        <taxon>Bacilli</taxon>
        <taxon>Bacillales</taxon>
        <taxon>Bacillaceae</taxon>
        <taxon>Bacillus</taxon>
        <taxon>Bacillus cereus group</taxon>
    </lineage>
</organism>
<dbReference type="AlphaFoldDB" id="A0A654C6J3"/>
<dbReference type="GO" id="GO:0004045">
    <property type="term" value="F:peptidyl-tRNA hydrolase activity"/>
    <property type="evidence" value="ECO:0007669"/>
    <property type="project" value="UniProtKB-EC"/>
</dbReference>
<dbReference type="EC" id="3.1.1.29" evidence="1"/>
<evidence type="ECO:0000313" key="2">
    <source>
        <dbReference type="Proteomes" id="UP000437562"/>
    </source>
</evidence>